<keyword evidence="5 7" id="KW-1133">Transmembrane helix</keyword>
<dbReference type="CDD" id="cd18584">
    <property type="entry name" value="ABC_6TM_AarD_CydD"/>
    <property type="match status" value="1"/>
</dbReference>
<dbReference type="InterPro" id="IPR011527">
    <property type="entry name" value="ABC1_TM_dom"/>
</dbReference>
<dbReference type="InterPro" id="IPR027417">
    <property type="entry name" value="P-loop_NTPase"/>
</dbReference>
<dbReference type="GO" id="GO:0140359">
    <property type="term" value="F:ABC-type transporter activity"/>
    <property type="evidence" value="ECO:0007669"/>
    <property type="project" value="InterPro"/>
</dbReference>
<dbReference type="RefSeq" id="WP_094942749.1">
    <property type="nucleotide sequence ID" value="NZ_NOKQ01000204.1"/>
</dbReference>
<name>A0A264W3C5_9BACL</name>
<dbReference type="SMART" id="SM00382">
    <property type="entry name" value="AAA"/>
    <property type="match status" value="1"/>
</dbReference>
<organism evidence="10 11">
    <name type="scientific">Tetzosporium hominis</name>
    <dbReference type="NCBI Taxonomy" id="2020506"/>
    <lineage>
        <taxon>Bacteria</taxon>
        <taxon>Bacillati</taxon>
        <taxon>Bacillota</taxon>
        <taxon>Bacilli</taxon>
        <taxon>Bacillales</taxon>
        <taxon>Caryophanaceae</taxon>
        <taxon>Tetzosporium</taxon>
    </lineage>
</organism>
<dbReference type="InterPro" id="IPR017871">
    <property type="entry name" value="ABC_transporter-like_CS"/>
</dbReference>
<proteinExistence type="predicted"/>
<evidence type="ECO:0000256" key="5">
    <source>
        <dbReference type="ARBA" id="ARBA00022989"/>
    </source>
</evidence>
<dbReference type="SUPFAM" id="SSF90123">
    <property type="entry name" value="ABC transporter transmembrane region"/>
    <property type="match status" value="1"/>
</dbReference>
<evidence type="ECO:0000256" key="7">
    <source>
        <dbReference type="SAM" id="Phobius"/>
    </source>
</evidence>
<feature type="transmembrane region" description="Helical" evidence="7">
    <location>
        <begin position="15"/>
        <end position="37"/>
    </location>
</feature>
<dbReference type="InterPro" id="IPR014216">
    <property type="entry name" value="ABC_transptr_CydD"/>
</dbReference>
<keyword evidence="11" id="KW-1185">Reference proteome</keyword>
<evidence type="ECO:0000259" key="8">
    <source>
        <dbReference type="PROSITE" id="PS50893"/>
    </source>
</evidence>
<dbReference type="InterPro" id="IPR003439">
    <property type="entry name" value="ABC_transporter-like_ATP-bd"/>
</dbReference>
<dbReference type="GO" id="GO:0016887">
    <property type="term" value="F:ATP hydrolysis activity"/>
    <property type="evidence" value="ECO:0007669"/>
    <property type="project" value="InterPro"/>
</dbReference>
<evidence type="ECO:0000256" key="4">
    <source>
        <dbReference type="ARBA" id="ARBA00022840"/>
    </source>
</evidence>
<dbReference type="PROSITE" id="PS50929">
    <property type="entry name" value="ABC_TM1F"/>
    <property type="match status" value="1"/>
</dbReference>
<evidence type="ECO:0000256" key="2">
    <source>
        <dbReference type="ARBA" id="ARBA00022692"/>
    </source>
</evidence>
<dbReference type="GO" id="GO:0005524">
    <property type="term" value="F:ATP binding"/>
    <property type="evidence" value="ECO:0007669"/>
    <property type="project" value="UniProtKB-KW"/>
</dbReference>
<feature type="transmembrane region" description="Helical" evidence="7">
    <location>
        <begin position="135"/>
        <end position="152"/>
    </location>
</feature>
<dbReference type="GO" id="GO:0042883">
    <property type="term" value="P:cysteine transport"/>
    <property type="evidence" value="ECO:0007669"/>
    <property type="project" value="InterPro"/>
</dbReference>
<evidence type="ECO:0000256" key="1">
    <source>
        <dbReference type="ARBA" id="ARBA00004651"/>
    </source>
</evidence>
<accession>A0A264W3C5</accession>
<feature type="transmembrane region" description="Helical" evidence="7">
    <location>
        <begin position="158"/>
        <end position="176"/>
    </location>
</feature>
<dbReference type="AlphaFoldDB" id="A0A264W3C5"/>
<dbReference type="EMBL" id="NOKQ01000204">
    <property type="protein sequence ID" value="OZS78108.1"/>
    <property type="molecule type" value="Genomic_DNA"/>
</dbReference>
<evidence type="ECO:0000259" key="9">
    <source>
        <dbReference type="PROSITE" id="PS50929"/>
    </source>
</evidence>
<dbReference type="PROSITE" id="PS00211">
    <property type="entry name" value="ABC_TRANSPORTER_1"/>
    <property type="match status" value="1"/>
</dbReference>
<keyword evidence="2 7" id="KW-0812">Transmembrane</keyword>
<dbReference type="GO" id="GO:0005886">
    <property type="term" value="C:plasma membrane"/>
    <property type="evidence" value="ECO:0007669"/>
    <property type="project" value="UniProtKB-SubCell"/>
</dbReference>
<evidence type="ECO:0000256" key="6">
    <source>
        <dbReference type="ARBA" id="ARBA00023136"/>
    </source>
</evidence>
<evidence type="ECO:0000313" key="10">
    <source>
        <dbReference type="EMBL" id="OZS78108.1"/>
    </source>
</evidence>
<keyword evidence="3" id="KW-0547">Nucleotide-binding</keyword>
<dbReference type="Gene3D" id="1.20.1560.10">
    <property type="entry name" value="ABC transporter type 1, transmembrane domain"/>
    <property type="match status" value="1"/>
</dbReference>
<reference evidence="10 11" key="1">
    <citation type="submission" date="2017-07" db="EMBL/GenBank/DDBJ databases">
        <title>Tetzosporium hominis gen.nov. sp.nov.</title>
        <authorList>
            <person name="Tetz G."/>
            <person name="Tetz V."/>
        </authorList>
    </citation>
    <scope>NUCLEOTIDE SEQUENCE [LARGE SCALE GENOMIC DNA]</scope>
    <source>
        <strain evidence="10 11">VT-49</strain>
    </source>
</reference>
<feature type="domain" description="ABC transporter" evidence="8">
    <location>
        <begin position="332"/>
        <end position="564"/>
    </location>
</feature>
<dbReference type="SUPFAM" id="SSF52540">
    <property type="entry name" value="P-loop containing nucleoside triphosphate hydrolases"/>
    <property type="match status" value="1"/>
</dbReference>
<evidence type="ECO:0000313" key="11">
    <source>
        <dbReference type="Proteomes" id="UP000217065"/>
    </source>
</evidence>
<dbReference type="InterPro" id="IPR039421">
    <property type="entry name" value="Type_1_exporter"/>
</dbReference>
<dbReference type="InterPro" id="IPR003593">
    <property type="entry name" value="AAA+_ATPase"/>
</dbReference>
<protein>
    <submittedName>
        <fullName evidence="10">Thiol reductant ABC exporter subunit CydD</fullName>
    </submittedName>
</protein>
<gene>
    <name evidence="10" type="primary">cydD</name>
    <name evidence="10" type="ORF">CF394_07700</name>
</gene>
<dbReference type="Gene3D" id="3.40.50.300">
    <property type="entry name" value="P-loop containing nucleotide triphosphate hydrolases"/>
    <property type="match status" value="1"/>
</dbReference>
<feature type="domain" description="ABC transmembrane type-1" evidence="9">
    <location>
        <begin position="16"/>
        <end position="300"/>
    </location>
</feature>
<dbReference type="PANTHER" id="PTHR24221">
    <property type="entry name" value="ATP-BINDING CASSETTE SUB-FAMILY B"/>
    <property type="match status" value="1"/>
</dbReference>
<feature type="transmembrane region" description="Helical" evidence="7">
    <location>
        <begin position="49"/>
        <end position="70"/>
    </location>
</feature>
<feature type="transmembrane region" description="Helical" evidence="7">
    <location>
        <begin position="236"/>
        <end position="257"/>
    </location>
</feature>
<dbReference type="Pfam" id="PF00664">
    <property type="entry name" value="ABC_membrane"/>
    <property type="match status" value="1"/>
</dbReference>
<keyword evidence="4" id="KW-0067">ATP-binding</keyword>
<comment type="caution">
    <text evidence="10">The sequence shown here is derived from an EMBL/GenBank/DDBJ whole genome shotgun (WGS) entry which is preliminary data.</text>
</comment>
<sequence>MKTLQAWALQYRTTLIFLFSINLILAFAMIGQSYAIVQTVDGVFIQQESFNTVVPYLALLAGFLIVRSLMNYSNARVGLRLSKRVRQSMRTQLLEKWSKQPIEQTGSQQTGERITTLIDWVDQVDPYFREYVPQVIKTILVPFTILIAVFIVNPASGWIMLITAPFIPLSYILVGVKTQQKSERQLAELSLFSGKFLDILQGLQTLKLFGRGKEQSAVLKESNDGFQKTTLSILKIAFASSFFIELIITLGIGLLALEIGFKMLVFETLTFAPAFFVLAMAPEYYNSLKELGAAFHTGRGSLAAAEQLEREFTKSEKPVRWGTTPITGPIRLDINNLQFSYDDRFLLSVDSLTVHAKEHLVIIGPSGQGKTTLLNLLAGAFEKDDGIIQINGLSRDQIDATSWWSQTSYISQHPYLFAGTIRENIQMGFHASDEALHQALKDAGLDQLVSSLPNGLETSIGEGGRGLSGGEKQRIALARCFVKQPTLVFFDEPTVGLDVKTERILSESIDRLAKEATVVTIAHRLPTIKKANRLVVLERGRVTAFGTPSTVLETSSYYAGLMQGGAGNETTR</sequence>
<dbReference type="PANTHER" id="PTHR24221:SF590">
    <property type="entry name" value="COMPONENT LINKED WITH THE ASSEMBLY OF CYTOCHROME' TRANSPORT TRANSMEMBRANE ATP-BINDING PROTEIN ABC TRANSPORTER CYDD-RELATED"/>
    <property type="match status" value="1"/>
</dbReference>
<keyword evidence="6 7" id="KW-0472">Membrane</keyword>
<dbReference type="Proteomes" id="UP000217065">
    <property type="component" value="Unassembled WGS sequence"/>
</dbReference>
<evidence type="ECO:0000256" key="3">
    <source>
        <dbReference type="ARBA" id="ARBA00022741"/>
    </source>
</evidence>
<dbReference type="NCBIfam" id="TIGR02857">
    <property type="entry name" value="CydD"/>
    <property type="match status" value="1"/>
</dbReference>
<dbReference type="InterPro" id="IPR036640">
    <property type="entry name" value="ABC1_TM_sf"/>
</dbReference>
<dbReference type="PROSITE" id="PS50893">
    <property type="entry name" value="ABC_TRANSPORTER_2"/>
    <property type="match status" value="1"/>
</dbReference>
<dbReference type="OrthoDB" id="9806127at2"/>
<comment type="subcellular location">
    <subcellularLocation>
        <location evidence="1">Cell membrane</location>
        <topology evidence="1">Multi-pass membrane protein</topology>
    </subcellularLocation>
</comment>
<dbReference type="Pfam" id="PF00005">
    <property type="entry name" value="ABC_tran"/>
    <property type="match status" value="1"/>
</dbReference>